<comment type="caution">
    <text evidence="2">The sequence shown here is derived from an EMBL/GenBank/DDBJ whole genome shotgun (WGS) entry which is preliminary data.</text>
</comment>
<reference evidence="2 3" key="1">
    <citation type="submission" date="2020-11" db="EMBL/GenBank/DDBJ databases">
        <title>P. mediterranea TC4 genome.</title>
        <authorList>
            <person name="Molmeret M."/>
        </authorList>
    </citation>
    <scope>NUCLEOTIDE SEQUENCE [LARGE SCALE GENOMIC DNA]</scope>
    <source>
        <strain evidence="2 3">TC4</strain>
    </source>
</reference>
<sequence length="130" mass="14851">MKPKEITPQLKVSILNQSEWSLKEQNPEKYTMIIFYRGYHCPVCKKQLETVAENLSEFKQRGIDVVAISMDTKERAEKSLNEWKINGLAIGHDLPLETAKAWGLYLSKAISDKEPDLFSEPAIFLIKPNG</sequence>
<dbReference type="Pfam" id="PF00578">
    <property type="entry name" value="AhpC-TSA"/>
    <property type="match status" value="1"/>
</dbReference>
<evidence type="ECO:0000313" key="3">
    <source>
        <dbReference type="Proteomes" id="UP001194729"/>
    </source>
</evidence>
<dbReference type="Proteomes" id="UP001194729">
    <property type="component" value="Unassembled WGS sequence"/>
</dbReference>
<evidence type="ECO:0000259" key="1">
    <source>
        <dbReference type="PROSITE" id="PS51352"/>
    </source>
</evidence>
<evidence type="ECO:0000313" key="2">
    <source>
        <dbReference type="EMBL" id="MBF4985206.1"/>
    </source>
</evidence>
<organism evidence="2 3">
    <name type="scientific">Nonlabens mediterrranea</name>
    <dbReference type="NCBI Taxonomy" id="1419947"/>
    <lineage>
        <taxon>Bacteria</taxon>
        <taxon>Pseudomonadati</taxon>
        <taxon>Bacteroidota</taxon>
        <taxon>Flavobacteriia</taxon>
        <taxon>Flavobacteriales</taxon>
        <taxon>Flavobacteriaceae</taxon>
        <taxon>Nonlabens</taxon>
    </lineage>
</organism>
<name>A0ABS0A764_9FLAO</name>
<feature type="non-terminal residue" evidence="2">
    <location>
        <position position="130"/>
    </location>
</feature>
<dbReference type="Gene3D" id="3.40.30.10">
    <property type="entry name" value="Glutaredoxin"/>
    <property type="match status" value="1"/>
</dbReference>
<dbReference type="SUPFAM" id="SSF52833">
    <property type="entry name" value="Thioredoxin-like"/>
    <property type="match status" value="1"/>
</dbReference>
<protein>
    <submittedName>
        <fullName evidence="2">Redoxin domain-containing protein</fullName>
    </submittedName>
</protein>
<dbReference type="InterPro" id="IPR036249">
    <property type="entry name" value="Thioredoxin-like_sf"/>
</dbReference>
<dbReference type="InterPro" id="IPR000866">
    <property type="entry name" value="AhpC/TSA"/>
</dbReference>
<accession>A0ABS0A764</accession>
<dbReference type="PROSITE" id="PS51352">
    <property type="entry name" value="THIOREDOXIN_2"/>
    <property type="match status" value="1"/>
</dbReference>
<dbReference type="EMBL" id="JADKYU010000682">
    <property type="protein sequence ID" value="MBF4985206.1"/>
    <property type="molecule type" value="Genomic_DNA"/>
</dbReference>
<keyword evidence="3" id="KW-1185">Reference proteome</keyword>
<gene>
    <name evidence="2" type="ORF">FNJ87_13005</name>
</gene>
<dbReference type="InterPro" id="IPR013766">
    <property type="entry name" value="Thioredoxin_domain"/>
</dbReference>
<feature type="domain" description="Thioredoxin" evidence="1">
    <location>
        <begin position="1"/>
        <end position="130"/>
    </location>
</feature>
<proteinExistence type="predicted"/>